<dbReference type="EMBL" id="CM045759">
    <property type="protein sequence ID" value="KAI8016787.1"/>
    <property type="molecule type" value="Genomic_DNA"/>
</dbReference>
<proteinExistence type="predicted"/>
<evidence type="ECO:0000313" key="1">
    <source>
        <dbReference type="EMBL" id="KAI8016787.1"/>
    </source>
</evidence>
<reference evidence="1 2" key="1">
    <citation type="journal article" date="2022" name="Plant J.">
        <title>Chromosome-level genome of Camellia lanceoleosa provides a valuable resource for understanding genome evolution and self-incompatibility.</title>
        <authorList>
            <person name="Gong W."/>
            <person name="Xiao S."/>
            <person name="Wang L."/>
            <person name="Liao Z."/>
            <person name="Chang Y."/>
            <person name="Mo W."/>
            <person name="Hu G."/>
            <person name="Li W."/>
            <person name="Zhao G."/>
            <person name="Zhu H."/>
            <person name="Hu X."/>
            <person name="Ji K."/>
            <person name="Xiang X."/>
            <person name="Song Q."/>
            <person name="Yuan D."/>
            <person name="Jin S."/>
            <person name="Zhang L."/>
        </authorList>
    </citation>
    <scope>NUCLEOTIDE SEQUENCE [LARGE SCALE GENOMIC DNA]</scope>
    <source>
        <strain evidence="1">SQ_2022a</strain>
    </source>
</reference>
<keyword evidence="2" id="KW-1185">Reference proteome</keyword>
<name>A0ACC0HT64_9ERIC</name>
<dbReference type="Proteomes" id="UP001060215">
    <property type="component" value="Chromosome 2"/>
</dbReference>
<evidence type="ECO:0000313" key="2">
    <source>
        <dbReference type="Proteomes" id="UP001060215"/>
    </source>
</evidence>
<protein>
    <submittedName>
        <fullName evidence="1">Uncharacterized protein</fullName>
    </submittedName>
</protein>
<accession>A0ACC0HT64</accession>
<sequence>MFGEDDFRRTMKLNAEPQAAIAEDIDSKRRKEKRFYEFKKRKKMGFTHLCRRASIGFIAMKEVTVASWILVATEFRILPSNLNRISTTLIMEIKVVLRF</sequence>
<comment type="caution">
    <text evidence="1">The sequence shown here is derived from an EMBL/GenBank/DDBJ whole genome shotgun (WGS) entry which is preliminary data.</text>
</comment>
<gene>
    <name evidence="1" type="ORF">LOK49_LG04G01079</name>
</gene>
<organism evidence="1 2">
    <name type="scientific">Camellia lanceoleosa</name>
    <dbReference type="NCBI Taxonomy" id="1840588"/>
    <lineage>
        <taxon>Eukaryota</taxon>
        <taxon>Viridiplantae</taxon>
        <taxon>Streptophyta</taxon>
        <taxon>Embryophyta</taxon>
        <taxon>Tracheophyta</taxon>
        <taxon>Spermatophyta</taxon>
        <taxon>Magnoliopsida</taxon>
        <taxon>eudicotyledons</taxon>
        <taxon>Gunneridae</taxon>
        <taxon>Pentapetalae</taxon>
        <taxon>asterids</taxon>
        <taxon>Ericales</taxon>
        <taxon>Theaceae</taxon>
        <taxon>Camellia</taxon>
    </lineage>
</organism>